<dbReference type="InterPro" id="IPR040676">
    <property type="entry name" value="DUF5641"/>
</dbReference>
<dbReference type="InterPro" id="IPR008042">
    <property type="entry name" value="Retrotrans_Pao"/>
</dbReference>
<dbReference type="InterPro" id="IPR012337">
    <property type="entry name" value="RNaseH-like_sf"/>
</dbReference>
<accession>A0AAV0XF57</accession>
<reference evidence="2 3" key="1">
    <citation type="submission" date="2023-01" db="EMBL/GenBank/DDBJ databases">
        <authorList>
            <person name="Whitehead M."/>
        </authorList>
    </citation>
    <scope>NUCLEOTIDE SEQUENCE [LARGE SCALE GENOMIC DNA]</scope>
</reference>
<dbReference type="Gene3D" id="3.30.420.10">
    <property type="entry name" value="Ribonuclease H-like superfamily/Ribonuclease H"/>
    <property type="match status" value="1"/>
</dbReference>
<dbReference type="GO" id="GO:0071897">
    <property type="term" value="P:DNA biosynthetic process"/>
    <property type="evidence" value="ECO:0007669"/>
    <property type="project" value="UniProtKB-ARBA"/>
</dbReference>
<gene>
    <name evidence="2" type="ORF">MEUPH1_LOCUS21600</name>
</gene>
<feature type="domain" description="Integrase catalytic" evidence="1">
    <location>
        <begin position="1295"/>
        <end position="1483"/>
    </location>
</feature>
<dbReference type="InterPro" id="IPR043502">
    <property type="entry name" value="DNA/RNA_pol_sf"/>
</dbReference>
<dbReference type="Pfam" id="PF05380">
    <property type="entry name" value="Peptidase_A17"/>
    <property type="match status" value="1"/>
</dbReference>
<dbReference type="InterPro" id="IPR043128">
    <property type="entry name" value="Rev_trsase/Diguanyl_cyclase"/>
</dbReference>
<evidence type="ECO:0000259" key="1">
    <source>
        <dbReference type="PROSITE" id="PS50994"/>
    </source>
</evidence>
<dbReference type="PROSITE" id="PS50994">
    <property type="entry name" value="INTEGRASE"/>
    <property type="match status" value="1"/>
</dbReference>
<dbReference type="GO" id="GO:0042575">
    <property type="term" value="C:DNA polymerase complex"/>
    <property type="evidence" value="ECO:0007669"/>
    <property type="project" value="UniProtKB-ARBA"/>
</dbReference>
<dbReference type="SUPFAM" id="SSF56672">
    <property type="entry name" value="DNA/RNA polymerases"/>
    <property type="match status" value="1"/>
</dbReference>
<dbReference type="Pfam" id="PF18701">
    <property type="entry name" value="DUF5641"/>
    <property type="match status" value="1"/>
</dbReference>
<comment type="caution">
    <text evidence="2">The sequence shown here is derived from an EMBL/GenBank/DDBJ whole genome shotgun (WGS) entry which is preliminary data.</text>
</comment>
<sequence length="1597" mass="178845">MAPTDQQEKERVERSLQRAIVKRDKHVNQMLILFNLSKTVESDPSSLPMFNARKRDLEALMSDFRLDQDDVMDQMVELGRIEDFISEHSIIETVVTEQYYSIQAVAGAVACSSRVLDSSTKRLFEADQGAHHLPTLNDLLIFIQSRCKILQNSSMSDAERKPAAFTRRKPVMSRSSLLAATKEQDPHCYACQGTHYVYKCEKFKGLTTSARFQLVKSNNMCSNCLSGSHTASTCPSKYSCRTCSGKHHSLLHFESRKRQAGTNPINHAPAVPSSSAAPVGNLPSTDDTSFVGTVSSGNLSVLGTAVIRMCNQQGQWVPVRALIDCGSQISAITTKCATRLGLTRCNRKINVVGLSQSPVVQAKGVVLCSIVPHMRLDRKLSCEPVLLSKITGLMPSKVLDLSIRTQYMGLELTDPNFDRPGQIEFLLGADVYNHIFTDGYHVRHTPGLPSAFETTLGWIIVGAAAASSTLSSPVSLSLTTEPSLKQLLNRFWEVEEPVVLPNPFTEEQKCEEIFRRTTTRDPSGRYSVSFPFKTKPSALGESRSMALSRFYNLERKLTADPIIYEEYKAFMNEYLQLGHMKLAQTPGNYIIPHHAVVKRTNGKIKLRVVFDASATTSSGTSLNNLLFTGPKLQCDIADLLLRCRFHEYMLTADICKMYRQIQVSPAECSYQHILWRNDPAESIQEYALSTVTYGVSSSPFQAIRVLHQLELDEGSKYPAAQGVLSSQTYVDDIIAGAASVEQIMTLQKQLIGLLGQGQFELKKWASNCPQVLQNIPKDDQVVELSFDPKDDCSIKILGLHWDPANDIFSYHSDPCVSRPTKRSVLSAIAKIYDPLGALSPITFWAKCFMQILWKNAYEWDQPINDELASSWNSFSRQLPSVSQVKIRRHIPIEQCTDVQLLGFSDASQKGYAAVVYMRLSYASRPGTVHLLTARSKVAPLKNNRLDESLSIPRLELCGALLLAQTLHRVQNALSSITHISSIHAWTDSTVVLSWLTTQQVTFKVFVTNRLNKIGELLPSGHWRYVPSMQNPADCVSRGLLPTEALEHSLYWDGPSFVQQSPDTWKSPQYEKIPVAELPEQKTVAETLHVIVTPTANDEWLEKFSSLTRLKRVVAYMRRFIINARHKSLQRKPTHQCDDHPPMNTGFLRYEELRDALQTLVQITQRIHFSQLLKLISSSSSSIKPRSIACLTPFIDASGIIRVGGRLRRSTAPEDFKYPVLMPKSSALTLLLIRYYHITGMHAGPQLVASLLSSQFWIVSGRSVIRHIIFKCVTCTRHRASTVKTLMGDLPSSRVCPSRPFSNVGVDYAGPLLIKESKRRNARSTKCYVAIFICMAVKAVHIEVVSDLTTSAFLASLQRFIARRGIPLEIYSDCGTNFQGATSELRRLWSDPEAQNSVSNAVPCRWHFNPPAAPHFGGLWEAAVKSMKTHLKRVIGTQLLTFEEMCTITQRIEAILNSRPITPLSSDPNDLQVLTPGHFLTGAPLVTLPDPDMTQIPMNRLNRWQLLDQFHQSLWKRWSSEYLRLLQVRSKWYHAQPNVTLGDLVLVQAPNLPPTLWKMGRVEAVHPGEDGVVRVVTLRTSDGTLKRPVVKLARLPIN</sequence>
<dbReference type="Gene3D" id="2.40.70.10">
    <property type="entry name" value="Acid Proteases"/>
    <property type="match status" value="1"/>
</dbReference>
<dbReference type="GO" id="GO:0015074">
    <property type="term" value="P:DNA integration"/>
    <property type="evidence" value="ECO:0007669"/>
    <property type="project" value="InterPro"/>
</dbReference>
<dbReference type="GO" id="GO:0003676">
    <property type="term" value="F:nucleic acid binding"/>
    <property type="evidence" value="ECO:0007669"/>
    <property type="project" value="InterPro"/>
</dbReference>
<dbReference type="InterPro" id="IPR036397">
    <property type="entry name" value="RNaseH_sf"/>
</dbReference>
<dbReference type="CDD" id="cd00303">
    <property type="entry name" value="retropepsin_like"/>
    <property type="match status" value="1"/>
</dbReference>
<dbReference type="Gene3D" id="3.30.70.270">
    <property type="match status" value="1"/>
</dbReference>
<dbReference type="Gene3D" id="3.10.10.10">
    <property type="entry name" value="HIV Type 1 Reverse Transcriptase, subunit A, domain 1"/>
    <property type="match status" value="1"/>
</dbReference>
<evidence type="ECO:0000313" key="3">
    <source>
        <dbReference type="Proteomes" id="UP001160148"/>
    </source>
</evidence>
<dbReference type="InterPro" id="IPR041588">
    <property type="entry name" value="Integrase_H2C2"/>
</dbReference>
<dbReference type="InterPro" id="IPR001584">
    <property type="entry name" value="Integrase_cat-core"/>
</dbReference>
<dbReference type="Pfam" id="PF17921">
    <property type="entry name" value="Integrase_H2C2"/>
    <property type="match status" value="1"/>
</dbReference>
<keyword evidence="3" id="KW-1185">Reference proteome</keyword>
<dbReference type="PANTHER" id="PTHR47331">
    <property type="entry name" value="PHD-TYPE DOMAIN-CONTAINING PROTEIN"/>
    <property type="match status" value="1"/>
</dbReference>
<dbReference type="EMBL" id="CARXXK010000004">
    <property type="protein sequence ID" value="CAI6367085.1"/>
    <property type="molecule type" value="Genomic_DNA"/>
</dbReference>
<dbReference type="PANTHER" id="PTHR47331:SF1">
    <property type="entry name" value="GAG-LIKE PROTEIN"/>
    <property type="match status" value="1"/>
</dbReference>
<dbReference type="InterPro" id="IPR021109">
    <property type="entry name" value="Peptidase_aspartic_dom_sf"/>
</dbReference>
<dbReference type="Proteomes" id="UP001160148">
    <property type="component" value="Unassembled WGS sequence"/>
</dbReference>
<evidence type="ECO:0000313" key="2">
    <source>
        <dbReference type="EMBL" id="CAI6367085.1"/>
    </source>
</evidence>
<dbReference type="SUPFAM" id="SSF53098">
    <property type="entry name" value="Ribonuclease H-like"/>
    <property type="match status" value="1"/>
</dbReference>
<name>A0AAV0XF57_9HEMI</name>
<organism evidence="2 3">
    <name type="scientific">Macrosiphum euphorbiae</name>
    <name type="common">potato aphid</name>
    <dbReference type="NCBI Taxonomy" id="13131"/>
    <lineage>
        <taxon>Eukaryota</taxon>
        <taxon>Metazoa</taxon>
        <taxon>Ecdysozoa</taxon>
        <taxon>Arthropoda</taxon>
        <taxon>Hexapoda</taxon>
        <taxon>Insecta</taxon>
        <taxon>Pterygota</taxon>
        <taxon>Neoptera</taxon>
        <taxon>Paraneoptera</taxon>
        <taxon>Hemiptera</taxon>
        <taxon>Sternorrhyncha</taxon>
        <taxon>Aphidomorpha</taxon>
        <taxon>Aphidoidea</taxon>
        <taxon>Aphididae</taxon>
        <taxon>Macrosiphini</taxon>
        <taxon>Macrosiphum</taxon>
    </lineage>
</organism>
<protein>
    <recommendedName>
        <fullName evidence="1">Integrase catalytic domain-containing protein</fullName>
    </recommendedName>
</protein>
<proteinExistence type="predicted"/>